<proteinExistence type="predicted"/>
<evidence type="ECO:0000313" key="1">
    <source>
        <dbReference type="EMBL" id="GEN29654.1"/>
    </source>
</evidence>
<accession>A0A511USU2</accession>
<dbReference type="EMBL" id="BJXV01000029">
    <property type="protein sequence ID" value="GEN29654.1"/>
    <property type="molecule type" value="Genomic_DNA"/>
</dbReference>
<keyword evidence="2" id="KW-1185">Reference proteome</keyword>
<sequence length="171" mass="19564">MSNSLGIPLTIEETNKYYNNRLEPNILKLGANLMENAFFGKHICERMLFGERIKIFFYGAVWLSVTIYRGSDLGVVLALSHLLFASEIILNWIKLEILRIRNERVYESLYSLYLGQPQTPVPLVEAGVLDAFAEYEAAKASAAVKLSTKVFNKMNDELTQKWERVRSNLKV</sequence>
<evidence type="ECO:0000313" key="2">
    <source>
        <dbReference type="Proteomes" id="UP000321303"/>
    </source>
</evidence>
<comment type="caution">
    <text evidence="1">The sequence shown here is derived from an EMBL/GenBank/DDBJ whole genome shotgun (WGS) entry which is preliminary data.</text>
</comment>
<gene>
    <name evidence="1" type="ORF">HVA01_33000</name>
</gene>
<reference evidence="1 2" key="1">
    <citation type="submission" date="2019-07" db="EMBL/GenBank/DDBJ databases">
        <title>Whole genome shotgun sequence of Halomonas variabilis NBRC 102410.</title>
        <authorList>
            <person name="Hosoyama A."/>
            <person name="Uohara A."/>
            <person name="Ohji S."/>
            <person name="Ichikawa N."/>
        </authorList>
    </citation>
    <scope>NUCLEOTIDE SEQUENCE [LARGE SCALE GENOMIC DNA]</scope>
    <source>
        <strain evidence="1 2">NBRC 102410</strain>
    </source>
</reference>
<dbReference type="AlphaFoldDB" id="A0A511USU2"/>
<organism evidence="1 2">
    <name type="scientific">Halovibrio variabilis</name>
    <dbReference type="NCBI Taxonomy" id="31910"/>
    <lineage>
        <taxon>Bacteria</taxon>
        <taxon>Pseudomonadati</taxon>
        <taxon>Pseudomonadota</taxon>
        <taxon>Gammaproteobacteria</taxon>
        <taxon>Oceanospirillales</taxon>
        <taxon>Halomonadaceae</taxon>
        <taxon>Halovibrio</taxon>
    </lineage>
</organism>
<protein>
    <submittedName>
        <fullName evidence="1">Uncharacterized protein</fullName>
    </submittedName>
</protein>
<name>A0A511USU2_9GAMM</name>
<dbReference type="Proteomes" id="UP000321303">
    <property type="component" value="Unassembled WGS sequence"/>
</dbReference>